<dbReference type="RefSeq" id="XP_040728242.1">
    <property type="nucleotide sequence ID" value="XM_040867135.1"/>
</dbReference>
<gene>
    <name evidence="4" type="ORF">BCR37DRAFT_334202</name>
</gene>
<feature type="compositionally biased region" description="Basic and acidic residues" evidence="3">
    <location>
        <begin position="151"/>
        <end position="161"/>
    </location>
</feature>
<accession>A0A1Y2FW24</accession>
<feature type="coiled-coil region" evidence="2">
    <location>
        <begin position="287"/>
        <end position="314"/>
    </location>
</feature>
<keyword evidence="2" id="KW-0175">Coiled coil</keyword>
<dbReference type="GO" id="GO:0005634">
    <property type="term" value="C:nucleus"/>
    <property type="evidence" value="ECO:0007669"/>
    <property type="project" value="TreeGrafter"/>
</dbReference>
<dbReference type="GO" id="GO:0000056">
    <property type="term" value="P:ribosomal small subunit export from nucleus"/>
    <property type="evidence" value="ECO:0007669"/>
    <property type="project" value="TreeGrafter"/>
</dbReference>
<dbReference type="PANTHER" id="PTHR21531:SF0">
    <property type="entry name" value="PROTEIN LTV1 HOMOLOG"/>
    <property type="match status" value="1"/>
</dbReference>
<dbReference type="EMBL" id="MCFI01000001">
    <property type="protein sequence ID" value="ORY87747.1"/>
    <property type="molecule type" value="Genomic_DNA"/>
</dbReference>
<dbReference type="OrthoDB" id="5852896at2759"/>
<evidence type="ECO:0000256" key="3">
    <source>
        <dbReference type="SAM" id="MobiDB-lite"/>
    </source>
</evidence>
<dbReference type="OMA" id="TAQHFTL"/>
<feature type="region of interest" description="Disordered" evidence="3">
    <location>
        <begin position="109"/>
        <end position="181"/>
    </location>
</feature>
<evidence type="ECO:0000313" key="4">
    <source>
        <dbReference type="EMBL" id="ORY87747.1"/>
    </source>
</evidence>
<dbReference type="InterPro" id="IPR007307">
    <property type="entry name" value="Ltv1"/>
</dbReference>
<dbReference type="GO" id="GO:0042274">
    <property type="term" value="P:ribosomal small subunit biogenesis"/>
    <property type="evidence" value="ECO:0007669"/>
    <property type="project" value="InterPro"/>
</dbReference>
<feature type="non-terminal residue" evidence="4">
    <location>
        <position position="365"/>
    </location>
</feature>
<feature type="compositionally biased region" description="Polar residues" evidence="3">
    <location>
        <begin position="136"/>
        <end position="146"/>
    </location>
</feature>
<name>A0A1Y2FW24_PROLT</name>
<dbReference type="GeneID" id="63783734"/>
<comment type="caution">
    <text evidence="4">The sequence shown here is derived from an EMBL/GenBank/DDBJ whole genome shotgun (WGS) entry which is preliminary data.</text>
</comment>
<evidence type="ECO:0000256" key="2">
    <source>
        <dbReference type="SAM" id="Coils"/>
    </source>
</evidence>
<sequence length="365" mass="41079">MGRRKFIDKKQATTFQLVHRSQRDAEYHNDEASARVLVPLGKGDSSDTGARATVQTKSTLEKEFGDQVRANEGEAAEYGVYFDDTEYDYMQHLRPTGSVDAVLLENPETKARGKKKEAFNLPDEAVPSGSERPRNYQDQQAVQDSISGFKPDLDPSIREVLEALEEEEQEESVDEDAPADDSEAWFNELTAGGEVADAGDWDEEFDEGWESDDTAKATRPAARANKSEWEQEFSQFKRAGQNAIDEEGSVVSQAFTAASQGRIKHGNGSIGTGFSMSSSALWRTEGLTLLDDRFDRIERQYDIEEEEKDEMEDYDPAKPVRSDFDGIMDEFLGEFENMGKKGVQDRRRNQYSLDDARNAMGRIRV</sequence>
<proteinExistence type="inferred from homology"/>
<reference evidence="4 5" key="1">
    <citation type="submission" date="2016-07" db="EMBL/GenBank/DDBJ databases">
        <title>Pervasive Adenine N6-methylation of Active Genes in Fungi.</title>
        <authorList>
            <consortium name="DOE Joint Genome Institute"/>
            <person name="Mondo S.J."/>
            <person name="Dannebaum R.O."/>
            <person name="Kuo R.C."/>
            <person name="Labutti K."/>
            <person name="Haridas S."/>
            <person name="Kuo A."/>
            <person name="Salamov A."/>
            <person name="Ahrendt S.R."/>
            <person name="Lipzen A."/>
            <person name="Sullivan W."/>
            <person name="Andreopoulos W.B."/>
            <person name="Clum A."/>
            <person name="Lindquist E."/>
            <person name="Daum C."/>
            <person name="Ramamoorthy G.K."/>
            <person name="Gryganskyi A."/>
            <person name="Culley D."/>
            <person name="Magnuson J.K."/>
            <person name="James T.Y."/>
            <person name="O'Malley M.A."/>
            <person name="Stajich J.E."/>
            <person name="Spatafora J.W."/>
            <person name="Visel A."/>
            <person name="Grigoriev I.V."/>
        </authorList>
    </citation>
    <scope>NUCLEOTIDE SEQUENCE [LARGE SCALE GENOMIC DNA]</scope>
    <source>
        <strain evidence="4 5">12-1054</strain>
    </source>
</reference>
<feature type="compositionally biased region" description="Acidic residues" evidence="3">
    <location>
        <begin position="162"/>
        <end position="181"/>
    </location>
</feature>
<keyword evidence="5" id="KW-1185">Reference proteome</keyword>
<evidence type="ECO:0000256" key="1">
    <source>
        <dbReference type="ARBA" id="ARBA00009078"/>
    </source>
</evidence>
<feature type="region of interest" description="Disordered" evidence="3">
    <location>
        <begin position="204"/>
        <end position="230"/>
    </location>
</feature>
<organism evidence="4 5">
    <name type="scientific">Protomyces lactucae-debilis</name>
    <dbReference type="NCBI Taxonomy" id="2754530"/>
    <lineage>
        <taxon>Eukaryota</taxon>
        <taxon>Fungi</taxon>
        <taxon>Dikarya</taxon>
        <taxon>Ascomycota</taxon>
        <taxon>Taphrinomycotina</taxon>
        <taxon>Taphrinomycetes</taxon>
        <taxon>Taphrinales</taxon>
        <taxon>Protomycetaceae</taxon>
        <taxon>Protomyces</taxon>
    </lineage>
</organism>
<dbReference type="Proteomes" id="UP000193685">
    <property type="component" value="Unassembled WGS sequence"/>
</dbReference>
<dbReference type="PANTHER" id="PTHR21531">
    <property type="entry name" value="LOW-TEMPERATURE VIABILITY PROTEIN LTV1-RELATED"/>
    <property type="match status" value="1"/>
</dbReference>
<dbReference type="STRING" id="56484.A0A1Y2FW24"/>
<dbReference type="Pfam" id="PF04180">
    <property type="entry name" value="LTV"/>
    <property type="match status" value="1"/>
</dbReference>
<evidence type="ECO:0000313" key="5">
    <source>
        <dbReference type="Proteomes" id="UP000193685"/>
    </source>
</evidence>
<comment type="similarity">
    <text evidence="1">Belongs to the LTV1 family.</text>
</comment>
<dbReference type="GO" id="GO:0030688">
    <property type="term" value="C:preribosome, small subunit precursor"/>
    <property type="evidence" value="ECO:0007669"/>
    <property type="project" value="TreeGrafter"/>
</dbReference>
<protein>
    <submittedName>
        <fullName evidence="4">Low temperature viability protein</fullName>
    </submittedName>
</protein>
<dbReference type="AlphaFoldDB" id="A0A1Y2FW24"/>
<dbReference type="GO" id="GO:0005829">
    <property type="term" value="C:cytosol"/>
    <property type="evidence" value="ECO:0007669"/>
    <property type="project" value="TreeGrafter"/>
</dbReference>